<dbReference type="GO" id="GO:0005886">
    <property type="term" value="C:plasma membrane"/>
    <property type="evidence" value="ECO:0007669"/>
    <property type="project" value="UniProtKB-SubCell"/>
</dbReference>
<feature type="transmembrane region" description="Helical" evidence="9">
    <location>
        <begin position="24"/>
        <end position="48"/>
    </location>
</feature>
<dbReference type="InterPro" id="IPR039421">
    <property type="entry name" value="Type_1_exporter"/>
</dbReference>
<dbReference type="InterPro" id="IPR003439">
    <property type="entry name" value="ABC_transporter-like_ATP-bd"/>
</dbReference>
<comment type="similarity">
    <text evidence="2">Belongs to the ABC transporter superfamily.</text>
</comment>
<dbReference type="GO" id="GO:0015421">
    <property type="term" value="F:ABC-type oligopeptide transporter activity"/>
    <property type="evidence" value="ECO:0007669"/>
    <property type="project" value="TreeGrafter"/>
</dbReference>
<dbReference type="PROSITE" id="PS00211">
    <property type="entry name" value="ABC_TRANSPORTER_1"/>
    <property type="match status" value="1"/>
</dbReference>
<organism evidence="12">
    <name type="scientific">Candidatus Tisiphia endosymbiont of Sergentomyia squamirostris</name>
    <dbReference type="NCBI Taxonomy" id="3113639"/>
    <lineage>
        <taxon>Bacteria</taxon>
        <taxon>Pseudomonadati</taxon>
        <taxon>Pseudomonadota</taxon>
        <taxon>Alphaproteobacteria</taxon>
        <taxon>Rickettsiales</taxon>
        <taxon>Rickettsiaceae</taxon>
        <taxon>Rickettsieae</taxon>
        <taxon>Candidatus Tisiphia</taxon>
    </lineage>
</organism>
<evidence type="ECO:0000256" key="2">
    <source>
        <dbReference type="ARBA" id="ARBA00005417"/>
    </source>
</evidence>
<dbReference type="GO" id="GO:0030256">
    <property type="term" value="C:type I protein secretion system complex"/>
    <property type="evidence" value="ECO:0007669"/>
    <property type="project" value="InterPro"/>
</dbReference>
<accession>A0AAT9G7Z9</accession>
<dbReference type="InterPro" id="IPR010128">
    <property type="entry name" value="ATPase_T1SS_PrtD-like"/>
</dbReference>
<evidence type="ECO:0000256" key="4">
    <source>
        <dbReference type="ARBA" id="ARBA00022741"/>
    </source>
</evidence>
<dbReference type="PANTHER" id="PTHR43394:SF1">
    <property type="entry name" value="ATP-BINDING CASSETTE SUB-FAMILY B MEMBER 10, MITOCHONDRIAL"/>
    <property type="match status" value="1"/>
</dbReference>
<dbReference type="InterPro" id="IPR017871">
    <property type="entry name" value="ABC_transporter-like_CS"/>
</dbReference>
<keyword evidence="3 9" id="KW-0812">Transmembrane</keyword>
<feature type="transmembrane region" description="Helical" evidence="9">
    <location>
        <begin position="60"/>
        <end position="80"/>
    </location>
</feature>
<dbReference type="InterPro" id="IPR027417">
    <property type="entry name" value="P-loop_NTPase"/>
</dbReference>
<evidence type="ECO:0000256" key="9">
    <source>
        <dbReference type="SAM" id="Phobius"/>
    </source>
</evidence>
<evidence type="ECO:0000259" key="11">
    <source>
        <dbReference type="PROSITE" id="PS50929"/>
    </source>
</evidence>
<comment type="subcellular location">
    <subcellularLocation>
        <location evidence="1">Cell membrane</location>
        <topology evidence="1">Multi-pass membrane protein</topology>
    </subcellularLocation>
</comment>
<keyword evidence="5" id="KW-0067">ATP-binding</keyword>
<feature type="transmembrane region" description="Helical" evidence="9">
    <location>
        <begin position="148"/>
        <end position="178"/>
    </location>
</feature>
<evidence type="ECO:0000256" key="7">
    <source>
        <dbReference type="ARBA" id="ARBA00023136"/>
    </source>
</evidence>
<evidence type="ECO:0000256" key="8">
    <source>
        <dbReference type="ARBA" id="ARBA00024725"/>
    </source>
</evidence>
<dbReference type="SUPFAM" id="SSF90123">
    <property type="entry name" value="ABC transporter transmembrane region"/>
    <property type="match status" value="1"/>
</dbReference>
<dbReference type="GO" id="GO:0016887">
    <property type="term" value="F:ATP hydrolysis activity"/>
    <property type="evidence" value="ECO:0007669"/>
    <property type="project" value="InterPro"/>
</dbReference>
<proteinExistence type="inferred from homology"/>
<keyword evidence="7 9" id="KW-0472">Membrane</keyword>
<dbReference type="GO" id="GO:0030253">
    <property type="term" value="P:protein secretion by the type I secretion system"/>
    <property type="evidence" value="ECO:0007669"/>
    <property type="project" value="InterPro"/>
</dbReference>
<dbReference type="InterPro" id="IPR036640">
    <property type="entry name" value="ABC1_TM_sf"/>
</dbReference>
<gene>
    <name evidence="12" type="ORF">DMENIID0002_05960</name>
</gene>
<comment type="function">
    <text evidence="8">Part of an ABC transporter complex. Transmembrane domains (TMD) form a pore in the inner membrane and the ATP-binding domain (NBD) is responsible for energy generation.</text>
</comment>
<dbReference type="PROSITE" id="PS50929">
    <property type="entry name" value="ABC_TM1F"/>
    <property type="match status" value="1"/>
</dbReference>
<evidence type="ECO:0000256" key="6">
    <source>
        <dbReference type="ARBA" id="ARBA00022989"/>
    </source>
</evidence>
<protein>
    <submittedName>
        <fullName evidence="12">Type I secretion system permease/ATPase</fullName>
    </submittedName>
</protein>
<dbReference type="PANTHER" id="PTHR43394">
    <property type="entry name" value="ATP-DEPENDENT PERMEASE MDL1, MITOCHONDRIAL"/>
    <property type="match status" value="1"/>
</dbReference>
<sequence>MRNNNALVSQVINPLTTALEKCKIAFWIVFSFAFVINLLMLITPLYSLQVLDRVIGSGNLFTLMWLSIIIGTIYFIYGLLQVARSFTLIKVGEWLDKAVAPVIFGHSISASATRTNMGASQLLRDFQTVKTFLTSTGINTLFDAPWSVVYIIVIFLIHPYIGILTLVGAIIIVSTAFFNAAATNKTLGEATEFSIKGMTQADIANRNSEVVEAMGMMKNVTANWHQFNIASLEKQSIASYRNGAISNFSRFIRNVMQMLVTGIGAYVVVSTSGREMTTGGMIMSSIIVGRALAPFDNAIELWKSMSGAIKSYKNINQLFASYKSREEAMPIPNVEGHLTVENIYYSIPIPPHIPQPPVPRYILKGVSFAVQPGEILAIIGPSAAGKSTLAKVLVGVWKASSGTVRLDSGEIYRWNREDFGKHVGYLPQGIELFSGSIKQNIARMAENADPEKVIEAAKIAGAHEMILRLPDGYDSDIGTAGSNLSGGQKQRVGLARAFYGNPKLLILDEPNANLDEAGEIALSNCLRQAKSRDIAVVVISHRPSVLSVVDKILVLQDGAVALYGTQEEMQNRVKLLQNGVIHINE</sequence>
<dbReference type="SUPFAM" id="SSF52540">
    <property type="entry name" value="P-loop containing nucleoside triphosphate hydrolases"/>
    <property type="match status" value="1"/>
</dbReference>
<evidence type="ECO:0000256" key="3">
    <source>
        <dbReference type="ARBA" id="ARBA00022692"/>
    </source>
</evidence>
<name>A0AAT9G7Z9_9RICK</name>
<keyword evidence="6 9" id="KW-1133">Transmembrane helix</keyword>
<dbReference type="NCBIfam" id="TIGR01842">
    <property type="entry name" value="type_I_sec_PrtD"/>
    <property type="match status" value="1"/>
</dbReference>
<evidence type="ECO:0000256" key="1">
    <source>
        <dbReference type="ARBA" id="ARBA00004651"/>
    </source>
</evidence>
<evidence type="ECO:0000313" key="12">
    <source>
        <dbReference type="EMBL" id="BFD45950.1"/>
    </source>
</evidence>
<evidence type="ECO:0000256" key="5">
    <source>
        <dbReference type="ARBA" id="ARBA00022840"/>
    </source>
</evidence>
<dbReference type="InterPro" id="IPR011527">
    <property type="entry name" value="ABC1_TM_dom"/>
</dbReference>
<dbReference type="InterPro" id="IPR003593">
    <property type="entry name" value="AAA+_ATPase"/>
</dbReference>
<dbReference type="Pfam" id="PF00664">
    <property type="entry name" value="ABC_membrane"/>
    <property type="match status" value="1"/>
</dbReference>
<dbReference type="PROSITE" id="PS50893">
    <property type="entry name" value="ABC_TRANSPORTER_2"/>
    <property type="match status" value="1"/>
</dbReference>
<feature type="transmembrane region" description="Helical" evidence="9">
    <location>
        <begin position="251"/>
        <end position="269"/>
    </location>
</feature>
<dbReference type="EMBL" id="AP029170">
    <property type="protein sequence ID" value="BFD45950.1"/>
    <property type="molecule type" value="Genomic_DNA"/>
</dbReference>
<dbReference type="GO" id="GO:0005524">
    <property type="term" value="F:ATP binding"/>
    <property type="evidence" value="ECO:0007669"/>
    <property type="project" value="UniProtKB-KW"/>
</dbReference>
<dbReference type="Pfam" id="PF00005">
    <property type="entry name" value="ABC_tran"/>
    <property type="match status" value="1"/>
</dbReference>
<dbReference type="Gene3D" id="1.20.1560.10">
    <property type="entry name" value="ABC transporter type 1, transmembrane domain"/>
    <property type="match status" value="1"/>
</dbReference>
<keyword evidence="4" id="KW-0547">Nucleotide-binding</keyword>
<feature type="domain" description="ABC transmembrane type-1" evidence="11">
    <location>
        <begin position="27"/>
        <end position="307"/>
    </location>
</feature>
<reference evidence="12" key="1">
    <citation type="submission" date="2024-01" db="EMBL/GenBank/DDBJ databases">
        <title>Sequencing the genomes of a sandfly, Sergentomyia squamirostris, and its two endosymbionts.</title>
        <authorList>
            <person name="Itokawa K."/>
            <person name="Sanjoba C."/>
        </authorList>
    </citation>
    <scope>NUCLEOTIDE SEQUENCE</scope>
    <source>
        <strain evidence="12">RiSSQ</strain>
    </source>
</reference>
<dbReference type="Gene3D" id="3.40.50.300">
    <property type="entry name" value="P-loop containing nucleotide triphosphate hydrolases"/>
    <property type="match status" value="1"/>
</dbReference>
<feature type="domain" description="ABC transporter" evidence="10">
    <location>
        <begin position="338"/>
        <end position="582"/>
    </location>
</feature>
<dbReference type="AlphaFoldDB" id="A0AAT9G7Z9"/>
<evidence type="ECO:0000259" key="10">
    <source>
        <dbReference type="PROSITE" id="PS50893"/>
    </source>
</evidence>
<dbReference type="SMART" id="SM00382">
    <property type="entry name" value="AAA"/>
    <property type="match status" value="1"/>
</dbReference>